<feature type="domain" description="DNA2/NAM7 helicase-like C-terminal" evidence="6">
    <location>
        <begin position="1189"/>
        <end position="1335"/>
    </location>
</feature>
<comment type="caution">
    <text evidence="7">The sequence shown here is derived from an EMBL/GenBank/DDBJ whole genome shotgun (WGS) entry which is preliminary data.</text>
</comment>
<feature type="region of interest" description="Disordered" evidence="5">
    <location>
        <begin position="165"/>
        <end position="200"/>
    </location>
</feature>
<evidence type="ECO:0000256" key="4">
    <source>
        <dbReference type="ARBA" id="ARBA00022840"/>
    </source>
</evidence>
<dbReference type="Pfam" id="PF13087">
    <property type="entry name" value="AAA_12"/>
    <property type="match status" value="1"/>
</dbReference>
<evidence type="ECO:0000256" key="2">
    <source>
        <dbReference type="ARBA" id="ARBA00022801"/>
    </source>
</evidence>
<feature type="region of interest" description="Disordered" evidence="5">
    <location>
        <begin position="601"/>
        <end position="629"/>
    </location>
</feature>
<feature type="region of interest" description="Disordered" evidence="5">
    <location>
        <begin position="501"/>
        <end position="589"/>
    </location>
</feature>
<gene>
    <name evidence="7" type="ORF">ACFP3H_22745</name>
</gene>
<keyword evidence="4" id="KW-0067">ATP-binding</keyword>
<evidence type="ECO:0000256" key="5">
    <source>
        <dbReference type="SAM" id="MobiDB-lite"/>
    </source>
</evidence>
<sequence>MSGDRVVGAVGDLARAANCEFAVLRAIDAALGNLPGFPDTTAPLVRATEPSAELLAHFGDRLVRIPSPEAPGADAATRIAALTVAAEQTTRALRAGAEAIHGAVFFDGHFACGATLLVRSEGSGGDGESWGWGVGSPVEGPRYTLHGALGSAVVGVPGGRVSRADGIGGQSLSGRVGSEWGSPERESDRVSGGPGFGGQAPVGRVGSEWGSARGGSAAGRASAAWSRAGSGASDDAAVGTADVRPSRRELAAGRTPFERAAATARAVKVDPVRELLCARLEFAACARALGELGVGVEPVAYLWAADGVRGVGTEELAALYAARRARVETIIEDKLAELLPVQWGDPRYLACTRCPSCRAAATNARDLLLVAGIRPTQRARLREAGVLTIDRLATTNTPVPGLAPRTLSALRHQADLQLVRERTGRPAYTLRDPAALGALPAPRPGDLALVIDLDQHGAITGLELTDATSVIFRPSITDPDHPLTFRRTSTGPTDTNAIVFGPTGAEPSNAAGYPSADRPDAGVIGYPGGERSGADSPGYSSGARPDVGVTGYPSIARPGTETTGYAAGEPNAGATGYPSAGRSGADATGYPGVERADAGVTGYRSAGRSGADVTGYPSGERPDSSVGEADTVPFVRVSAAYGASARSAVRQPPGGGVLEELLEIIAEHRAADPGVRVYHYGSAVRTALLDGAGQLGTGADLLDELLVDGALVDLAPIVRTALLIGEQSYDATGLATLVPGASGRAAIVLGLRDWLLERAAEAGIAVPGARFVVAESEAPPSLNPGSLEAALSEFAVTAQGDSARAAALMAAVLGYHRRERQPRWWAHIDRLAHPVGEWADAPGVLIGEWGTVDTKWHRTPQLPTMRRYLTLTGRLGTGATLTPGTQMVTIYDGAAAAGMTQTLGRRATATATVLGCAVDQNFDDTVRLEELLPAGCPPYDDLPAAIAPGPPEGEADSAAALELSAGDLLVSLPWVPENAVYDLLLRRAPRLRDGMDLPHPRDDLAAVLAHAVGALDASYLAVHGPPGTGKTGITGRALEKLVTRHKWRIGVVAQSHAVIERIFDAVVEAGVLPELVAKKDVASVGPEWSAIEADRYPRFLDNAVNGCVIGGTTADFVDDRLIAPGSLDLLVVADAGACSLADTLAIAVSARNLLLIGDPVPATAQAKHPQPVHVSALEWLCEGAATLPADRGYFLDRTWRMHPAVCAPVSASCYDGRLRADESITLARDLAGITPGVSTVLVEHRGSATESDAEAREVVRRVRALLGETWTSGGRTRKLHPHDVFVVAPYAAQVARIRTLLARAKIEDVLVGTPDRFRGREAAVVLLSMTTSTPADAPFGMRPLLSRTVIHATLCRAMWKAIVIRSPLLTEYLPETPEELADLVGFLQLD</sequence>
<keyword evidence="3" id="KW-0347">Helicase</keyword>
<accession>A0ABW1K0A1</accession>
<organism evidence="7 8">
    <name type="scientific">Nocardia lasii</name>
    <dbReference type="NCBI Taxonomy" id="1616107"/>
    <lineage>
        <taxon>Bacteria</taxon>
        <taxon>Bacillati</taxon>
        <taxon>Actinomycetota</taxon>
        <taxon>Actinomycetes</taxon>
        <taxon>Mycobacteriales</taxon>
        <taxon>Nocardiaceae</taxon>
        <taxon>Nocardia</taxon>
    </lineage>
</organism>
<dbReference type="Proteomes" id="UP001596223">
    <property type="component" value="Unassembled WGS sequence"/>
</dbReference>
<dbReference type="PANTHER" id="PTHR43788:SF8">
    <property type="entry name" value="DNA-BINDING PROTEIN SMUBP-2"/>
    <property type="match status" value="1"/>
</dbReference>
<dbReference type="PANTHER" id="PTHR43788">
    <property type="entry name" value="DNA2/NAM7 HELICASE FAMILY MEMBER"/>
    <property type="match status" value="1"/>
</dbReference>
<keyword evidence="1" id="KW-0547">Nucleotide-binding</keyword>
<keyword evidence="8" id="KW-1185">Reference proteome</keyword>
<reference evidence="8" key="1">
    <citation type="journal article" date="2019" name="Int. J. Syst. Evol. Microbiol.">
        <title>The Global Catalogue of Microorganisms (GCM) 10K type strain sequencing project: providing services to taxonomists for standard genome sequencing and annotation.</title>
        <authorList>
            <consortium name="The Broad Institute Genomics Platform"/>
            <consortium name="The Broad Institute Genome Sequencing Center for Infectious Disease"/>
            <person name="Wu L."/>
            <person name="Ma J."/>
        </authorList>
    </citation>
    <scope>NUCLEOTIDE SEQUENCE [LARGE SCALE GENOMIC DNA]</scope>
    <source>
        <strain evidence="8">CCUG 36956</strain>
    </source>
</reference>
<dbReference type="Gene3D" id="3.40.50.300">
    <property type="entry name" value="P-loop containing nucleotide triphosphate hydrolases"/>
    <property type="match status" value="2"/>
</dbReference>
<evidence type="ECO:0000259" key="6">
    <source>
        <dbReference type="Pfam" id="PF13087"/>
    </source>
</evidence>
<dbReference type="CDD" id="cd18808">
    <property type="entry name" value="SF1_C_Upf1"/>
    <property type="match status" value="1"/>
</dbReference>
<dbReference type="InterPro" id="IPR041679">
    <property type="entry name" value="DNA2/NAM7-like_C"/>
</dbReference>
<keyword evidence="2" id="KW-0378">Hydrolase</keyword>
<dbReference type="SUPFAM" id="SSF52540">
    <property type="entry name" value="P-loop containing nucleoside triphosphate hydrolases"/>
    <property type="match status" value="1"/>
</dbReference>
<evidence type="ECO:0000313" key="8">
    <source>
        <dbReference type="Proteomes" id="UP001596223"/>
    </source>
</evidence>
<dbReference type="InterPro" id="IPR050534">
    <property type="entry name" value="Coronavir_polyprotein_1ab"/>
</dbReference>
<dbReference type="EMBL" id="JBHSQN010000015">
    <property type="protein sequence ID" value="MFC6013883.1"/>
    <property type="molecule type" value="Genomic_DNA"/>
</dbReference>
<proteinExistence type="predicted"/>
<feature type="region of interest" description="Disordered" evidence="5">
    <location>
        <begin position="229"/>
        <end position="250"/>
    </location>
</feature>
<protein>
    <submittedName>
        <fullName evidence="7">AAA domain-containing protein</fullName>
    </submittedName>
</protein>
<evidence type="ECO:0000256" key="3">
    <source>
        <dbReference type="ARBA" id="ARBA00022806"/>
    </source>
</evidence>
<name>A0ABW1K0A1_9NOCA</name>
<dbReference type="InterPro" id="IPR027417">
    <property type="entry name" value="P-loop_NTPase"/>
</dbReference>
<evidence type="ECO:0000256" key="1">
    <source>
        <dbReference type="ARBA" id="ARBA00022741"/>
    </source>
</evidence>
<dbReference type="RefSeq" id="WP_378609035.1">
    <property type="nucleotide sequence ID" value="NZ_JBHSQN010000015.1"/>
</dbReference>
<dbReference type="InterPro" id="IPR047187">
    <property type="entry name" value="SF1_C_Upf1"/>
</dbReference>
<evidence type="ECO:0000313" key="7">
    <source>
        <dbReference type="EMBL" id="MFC6013883.1"/>
    </source>
</evidence>